<dbReference type="InterPro" id="IPR003812">
    <property type="entry name" value="Fido"/>
</dbReference>
<dbReference type="AlphaFoldDB" id="A0A942A388"/>
<dbReference type="Pfam" id="PF21248">
    <property type="entry name" value="SoFic-like_C"/>
    <property type="match status" value="1"/>
</dbReference>
<dbReference type="SUPFAM" id="SSF140931">
    <property type="entry name" value="Fic-like"/>
    <property type="match status" value="1"/>
</dbReference>
<dbReference type="GO" id="GO:0016779">
    <property type="term" value="F:nucleotidyltransferase activity"/>
    <property type="evidence" value="ECO:0007669"/>
    <property type="project" value="UniProtKB-KW"/>
</dbReference>
<evidence type="ECO:0000256" key="3">
    <source>
        <dbReference type="PIRSR" id="PIRSR640198-2"/>
    </source>
</evidence>
<dbReference type="EMBL" id="JAANXD010000077">
    <property type="protein sequence ID" value="MBS1258946.1"/>
    <property type="molecule type" value="Genomic_DNA"/>
</dbReference>
<dbReference type="Gene3D" id="1.10.3290.10">
    <property type="entry name" value="Fido-like domain"/>
    <property type="match status" value="1"/>
</dbReference>
<feature type="domain" description="Fido" evidence="4">
    <location>
        <begin position="107"/>
        <end position="253"/>
    </location>
</feature>
<accession>A0A942A388</accession>
<reference evidence="5" key="1">
    <citation type="journal article" date="2021" name="ISME J.">
        <title>Fine-scale metabolic discontinuity in a stratified prokaryote microbiome of a Red Sea deep halocline.</title>
        <authorList>
            <person name="Michoud G."/>
            <person name="Ngugi D.K."/>
            <person name="Barozzi A."/>
            <person name="Merlino G."/>
            <person name="Calleja M.L."/>
            <person name="Delgado-Huertas A."/>
            <person name="Moran X.A.G."/>
            <person name="Daffonchio D."/>
        </authorList>
    </citation>
    <scope>NUCLEOTIDE SEQUENCE</scope>
    <source>
        <strain evidence="5">SuakinDeep_MAG55_1</strain>
    </source>
</reference>
<proteinExistence type="predicted"/>
<dbReference type="Pfam" id="PF13784">
    <property type="entry name" value="Fic_N"/>
    <property type="match status" value="1"/>
</dbReference>
<name>A0A942A388_9BACT</name>
<dbReference type="Pfam" id="PF02661">
    <property type="entry name" value="Fic"/>
    <property type="match status" value="1"/>
</dbReference>
<dbReference type="InterPro" id="IPR048770">
    <property type="entry name" value="SoFic-like_C"/>
</dbReference>
<feature type="binding site" evidence="3">
    <location>
        <begin position="231"/>
        <end position="232"/>
    </location>
    <ligand>
        <name>ATP</name>
        <dbReference type="ChEBI" id="CHEBI:30616"/>
    </ligand>
</feature>
<dbReference type="InterPro" id="IPR036597">
    <property type="entry name" value="Fido-like_dom_sf"/>
</dbReference>
<keyword evidence="1" id="KW-0547">Nucleotide-binding</keyword>
<feature type="binding site" evidence="3">
    <location>
        <begin position="193"/>
        <end position="200"/>
    </location>
    <ligand>
        <name>ATP</name>
        <dbReference type="ChEBI" id="CHEBI:30616"/>
    </ligand>
</feature>
<dbReference type="PANTHER" id="PTHR13504">
    <property type="entry name" value="FIDO DOMAIN-CONTAINING PROTEIN DDB_G0283145"/>
    <property type="match status" value="1"/>
</dbReference>
<dbReference type="PROSITE" id="PS51459">
    <property type="entry name" value="FIDO"/>
    <property type="match status" value="1"/>
</dbReference>
<keyword evidence="5" id="KW-0808">Transferase</keyword>
<feature type="binding site" evidence="1">
    <location>
        <position position="231"/>
    </location>
    <ligand>
        <name>ATP</name>
        <dbReference type="ChEBI" id="CHEBI:30616"/>
    </ligand>
</feature>
<dbReference type="InterPro" id="IPR025758">
    <property type="entry name" value="Fic/DOC_N"/>
</dbReference>
<dbReference type="InterPro" id="IPR040198">
    <property type="entry name" value="Fido_containing"/>
</dbReference>
<comment type="caution">
    <text evidence="5">The sequence shown here is derived from an EMBL/GenBank/DDBJ whole genome shotgun (WGS) entry which is preliminary data.</text>
</comment>
<gene>
    <name evidence="5" type="ORF">MAG551_02010</name>
</gene>
<evidence type="ECO:0000313" key="5">
    <source>
        <dbReference type="EMBL" id="MBS1258946.1"/>
    </source>
</evidence>
<dbReference type="GO" id="GO:0005524">
    <property type="term" value="F:ATP binding"/>
    <property type="evidence" value="ECO:0007669"/>
    <property type="project" value="UniProtKB-KW"/>
</dbReference>
<dbReference type="PANTHER" id="PTHR13504:SF35">
    <property type="entry name" value="PROTEIN ADENYLYLTRANSFERASE SOFIC"/>
    <property type="match status" value="1"/>
</dbReference>
<evidence type="ECO:0000259" key="4">
    <source>
        <dbReference type="PROSITE" id="PS51459"/>
    </source>
</evidence>
<keyword evidence="5" id="KW-0548">Nucleotidyltransferase</keyword>
<evidence type="ECO:0000313" key="6">
    <source>
        <dbReference type="Proteomes" id="UP000722750"/>
    </source>
</evidence>
<feature type="binding site" evidence="1">
    <location>
        <position position="68"/>
    </location>
    <ligand>
        <name>ATP</name>
        <dbReference type="ChEBI" id="CHEBI:30616"/>
    </ligand>
</feature>
<sequence length="361" mass="41010">MFDPKKPYYDLPLLPPKQALESIELYKALVPASEALATLSATAEHLPNQAALYQSVILLEAKASSEIEQVLTTDGKLFGSELPEKAIDPMTKEVLRYSEAIRHGLKARRPLCTTIMEEICSIIRDKPVKVRKVPGTALERAGQIIYTPPDREKLLRDLLDNLFIWMNNKDQIHPIIKAAIAHYQFESIHPFTDGNGRTGRIMVVLYLVEQKLLNAPVLFLSGEILIDRNTYYSLLQSTHESNDFFPYLIWFVKLIHRASLQSTIRANKVRIAMQNVKNKIRELDAHMYSQDLVNILFRGPIIFANHLVDHGVTGSVSTAHTYLKKLEAAGLLIRSNELYNRKIGYINWNLLDALKGEIDLL</sequence>
<protein>
    <submittedName>
        <fullName evidence="5">Protein adenylyltransferase SoFic</fullName>
    </submittedName>
</protein>
<feature type="binding site" evidence="1">
    <location>
        <position position="189"/>
    </location>
    <ligand>
        <name>ATP</name>
        <dbReference type="ChEBI" id="CHEBI:30616"/>
    </ligand>
</feature>
<evidence type="ECO:0000256" key="1">
    <source>
        <dbReference type="PIRSR" id="PIRSR038925-1"/>
    </source>
</evidence>
<feature type="binding site" evidence="1">
    <location>
        <begin position="194"/>
        <end position="200"/>
    </location>
    <ligand>
        <name>ATP</name>
        <dbReference type="ChEBI" id="CHEBI:30616"/>
    </ligand>
</feature>
<evidence type="ECO:0000256" key="2">
    <source>
        <dbReference type="PIRSR" id="PIRSR640198-1"/>
    </source>
</evidence>
<dbReference type="InterPro" id="IPR026287">
    <property type="entry name" value="SoFic-like"/>
</dbReference>
<dbReference type="Proteomes" id="UP000722750">
    <property type="component" value="Unassembled WGS sequence"/>
</dbReference>
<dbReference type="PIRSF" id="PIRSF038925">
    <property type="entry name" value="AMP-prot_trans"/>
    <property type="match status" value="1"/>
</dbReference>
<keyword evidence="1" id="KW-0067">ATP-binding</keyword>
<feature type="active site" evidence="2">
    <location>
        <position position="189"/>
    </location>
</feature>
<organism evidence="5 6">
    <name type="scientific">Candidatus Scalindua arabica</name>
    <dbReference type="NCBI Taxonomy" id="1127984"/>
    <lineage>
        <taxon>Bacteria</taxon>
        <taxon>Pseudomonadati</taxon>
        <taxon>Planctomycetota</taxon>
        <taxon>Candidatus Brocadiia</taxon>
        <taxon>Candidatus Brocadiales</taxon>
        <taxon>Candidatus Scalinduaceae</taxon>
        <taxon>Candidatus Scalindua</taxon>
    </lineage>
</organism>